<dbReference type="EMBL" id="PZPL01000001">
    <property type="protein sequence ID" value="PTL72163.1"/>
    <property type="molecule type" value="Genomic_DNA"/>
</dbReference>
<accession>A0A2T4URL1</accession>
<feature type="domain" description="SseB protein N-terminal" evidence="1">
    <location>
        <begin position="23"/>
        <end position="136"/>
    </location>
</feature>
<dbReference type="RefSeq" id="WP_055794026.1">
    <property type="nucleotide sequence ID" value="NZ_PZPL01000001.1"/>
</dbReference>
<protein>
    <submittedName>
        <fullName evidence="2">SseB family protein</fullName>
    </submittedName>
</protein>
<dbReference type="Pfam" id="PF07179">
    <property type="entry name" value="SseB"/>
    <property type="match status" value="1"/>
</dbReference>
<reference evidence="2 3" key="1">
    <citation type="submission" date="2018-03" db="EMBL/GenBank/DDBJ databases">
        <title>Bacteriophage NCPPB3778 and a type I-E CRISPR drive the evolution of the US Biological Select Agent, Rathayibacter toxicus.</title>
        <authorList>
            <person name="Davis E.W.II."/>
            <person name="Tabima J.F."/>
            <person name="Weisberg A.J."/>
            <person name="Dantas Lopes L."/>
            <person name="Wiseman M.S."/>
            <person name="Wiseman M.S."/>
            <person name="Pupko T."/>
            <person name="Belcher M.S."/>
            <person name="Sechler A.J."/>
            <person name="Tancos M.A."/>
            <person name="Schroeder B.K."/>
            <person name="Murray T.D."/>
            <person name="Luster D.G."/>
            <person name="Schneider W.L."/>
            <person name="Rogers E."/>
            <person name="Andreote F.D."/>
            <person name="Grunwald N.J."/>
            <person name="Putnam M.L."/>
            <person name="Chang J.H."/>
        </authorList>
    </citation>
    <scope>NUCLEOTIDE SEQUENCE [LARGE SCALE GENOMIC DNA]</scope>
    <source>
        <strain evidence="2 3">DSM 15933</strain>
    </source>
</reference>
<dbReference type="InterPro" id="IPR009839">
    <property type="entry name" value="SseB_N"/>
</dbReference>
<evidence type="ECO:0000259" key="1">
    <source>
        <dbReference type="Pfam" id="PF07179"/>
    </source>
</evidence>
<comment type="caution">
    <text evidence="2">The sequence shown here is derived from an EMBL/GenBank/DDBJ whole genome shotgun (WGS) entry which is preliminary data.</text>
</comment>
<gene>
    <name evidence="2" type="ORF">C1I63_04440</name>
</gene>
<evidence type="ECO:0000313" key="3">
    <source>
        <dbReference type="Proteomes" id="UP000241085"/>
    </source>
</evidence>
<organism evidence="2 3">
    <name type="scientific">Rathayibacter caricis DSM 15933</name>
    <dbReference type="NCBI Taxonomy" id="1328867"/>
    <lineage>
        <taxon>Bacteria</taxon>
        <taxon>Bacillati</taxon>
        <taxon>Actinomycetota</taxon>
        <taxon>Actinomycetes</taxon>
        <taxon>Micrococcales</taxon>
        <taxon>Microbacteriaceae</taxon>
        <taxon>Rathayibacter</taxon>
    </lineage>
</organism>
<keyword evidence="3" id="KW-1185">Reference proteome</keyword>
<evidence type="ECO:0000313" key="2">
    <source>
        <dbReference type="EMBL" id="PTL72163.1"/>
    </source>
</evidence>
<sequence>MARRVGPPARPAKPGPYRNVPAREALEALIAAPSAEAVERLLTACLDGSLVVDVTGSQPGGVPHVRTVATTTGEQVLPLFTSTDEVRTAIPRQQHPRVQMLVLPGPEAFALIRTADFVAVQLDPGSLAQVVTRSFIENALEAVERP</sequence>
<name>A0A2T4URL1_9MICO</name>
<dbReference type="Proteomes" id="UP000241085">
    <property type="component" value="Unassembled WGS sequence"/>
</dbReference>
<proteinExistence type="predicted"/>
<dbReference type="AlphaFoldDB" id="A0A2T4URL1"/>